<organism evidence="11 12">
    <name type="scientific">Owenia fusiformis</name>
    <name type="common">Polychaete worm</name>
    <dbReference type="NCBI Taxonomy" id="6347"/>
    <lineage>
        <taxon>Eukaryota</taxon>
        <taxon>Metazoa</taxon>
        <taxon>Spiralia</taxon>
        <taxon>Lophotrochozoa</taxon>
        <taxon>Annelida</taxon>
        <taxon>Polychaeta</taxon>
        <taxon>Sedentaria</taxon>
        <taxon>Canalipalpata</taxon>
        <taxon>Sabellida</taxon>
        <taxon>Oweniida</taxon>
        <taxon>Oweniidae</taxon>
        <taxon>Owenia</taxon>
    </lineage>
</organism>
<keyword evidence="9" id="KW-0325">Glycoprotein</keyword>
<proteinExistence type="inferred from homology"/>
<gene>
    <name evidence="11" type="ORF">OFUS_LOCUS272</name>
</gene>
<dbReference type="GO" id="GO:0008375">
    <property type="term" value="F:acetylglucosaminyltransferase activity"/>
    <property type="evidence" value="ECO:0007669"/>
    <property type="project" value="TreeGrafter"/>
</dbReference>
<evidence type="ECO:0000256" key="3">
    <source>
        <dbReference type="ARBA" id="ARBA00022676"/>
    </source>
</evidence>
<evidence type="ECO:0000256" key="5">
    <source>
        <dbReference type="ARBA" id="ARBA00022692"/>
    </source>
</evidence>
<dbReference type="Pfam" id="PF02485">
    <property type="entry name" value="Branch"/>
    <property type="match status" value="1"/>
</dbReference>
<dbReference type="Proteomes" id="UP000749559">
    <property type="component" value="Unassembled WGS sequence"/>
</dbReference>
<reference evidence="11" key="1">
    <citation type="submission" date="2022-03" db="EMBL/GenBank/DDBJ databases">
        <authorList>
            <person name="Martin C."/>
        </authorList>
    </citation>
    <scope>NUCLEOTIDE SEQUENCE</scope>
</reference>
<dbReference type="InterPro" id="IPR003406">
    <property type="entry name" value="Glyco_trans_14"/>
</dbReference>
<evidence type="ECO:0000313" key="12">
    <source>
        <dbReference type="Proteomes" id="UP000749559"/>
    </source>
</evidence>
<accession>A0A8J1UWE4</accession>
<evidence type="ECO:0000256" key="4">
    <source>
        <dbReference type="ARBA" id="ARBA00022679"/>
    </source>
</evidence>
<dbReference type="PANTHER" id="PTHR19297:SF185">
    <property type="entry name" value="BETA-1,3-GALACTOSYL-O-GLYCOSYL-GLYCOPROTEIN BETA-1,6-N-ACETYLGLUCOSAMINYLTRANSFERASE 3"/>
    <property type="match status" value="1"/>
</dbReference>
<keyword evidence="3" id="KW-0328">Glycosyltransferase</keyword>
<comment type="subcellular location">
    <subcellularLocation>
        <location evidence="1">Membrane</location>
        <topology evidence="1">Single-pass type II membrane protein</topology>
    </subcellularLocation>
</comment>
<evidence type="ECO:0000256" key="10">
    <source>
        <dbReference type="ARBA" id="ARBA00038150"/>
    </source>
</evidence>
<dbReference type="EMBL" id="CAIIXF020000001">
    <property type="protein sequence ID" value="CAH1772515.1"/>
    <property type="molecule type" value="Genomic_DNA"/>
</dbReference>
<keyword evidence="7" id="KW-1133">Transmembrane helix</keyword>
<keyword evidence="8" id="KW-0472">Membrane</keyword>
<evidence type="ECO:0000313" key="11">
    <source>
        <dbReference type="EMBL" id="CAH1772515.1"/>
    </source>
</evidence>
<protein>
    <submittedName>
        <fullName evidence="11">Uncharacterized protein</fullName>
    </submittedName>
</protein>
<dbReference type="PANTHER" id="PTHR19297">
    <property type="entry name" value="GLYCOSYLTRANSFERASE 14 FAMILY MEMBER"/>
    <property type="match status" value="1"/>
</dbReference>
<evidence type="ECO:0000256" key="2">
    <source>
        <dbReference type="ARBA" id="ARBA00004922"/>
    </source>
</evidence>
<name>A0A8J1UWE4_OWEFU</name>
<evidence type="ECO:0000256" key="8">
    <source>
        <dbReference type="ARBA" id="ARBA00023136"/>
    </source>
</evidence>
<dbReference type="OrthoDB" id="2019572at2759"/>
<dbReference type="GO" id="GO:0016020">
    <property type="term" value="C:membrane"/>
    <property type="evidence" value="ECO:0007669"/>
    <property type="project" value="UniProtKB-SubCell"/>
</dbReference>
<comment type="similarity">
    <text evidence="10">Belongs to the glycosyltransferase 14 family.</text>
</comment>
<keyword evidence="4" id="KW-0808">Transferase</keyword>
<sequence>MMLYLKRFKARMLLVTIICLSLALLMYNIFWNDPIHANPEFAKWQKIFDESNKPRGVFVAKNDSYDAIDHDDNVIDDPIDEPFISRVKQFKLNCSGIINGDAQVISETKIALHGSNKEVISSDYFITATKTCREFRKDFGYSNITVSDIEKEFPIAYILSVHHNVEQVEFLLRNIYSSQNLYCIHLDKKSTESFQDAIQYIARCFDNVMVSSKLENVVIGGPGRLKGEINCMRDLLNKDQQWKYAINLAGTDFPLKTKEEIVQHLKTLNGQNDIAGVEQFDESRTKYVHKMVGSSDNWVVAKTDELKQPPPLNISLYSGVEYYLASYKFVQHVVFDYLATSLLKWSLDTLFPEKTYWATLQRQQGTPGGTLDTTWRTMARIMKLKSTEGKYNPPCEGMYTGNVCVLGVEDLPYIANQDRLFAGKLDLYYDHYALYCMMERLAPSFRQMNKHIVADQQAIPRLLVDKPNEANNVINPGHEVVNPIRENNVVEVNL</sequence>
<comment type="pathway">
    <text evidence="2">Protein modification; protein glycosylation.</text>
</comment>
<keyword evidence="5" id="KW-0812">Transmembrane</keyword>
<keyword evidence="12" id="KW-1185">Reference proteome</keyword>
<keyword evidence="6" id="KW-0735">Signal-anchor</keyword>
<evidence type="ECO:0000256" key="6">
    <source>
        <dbReference type="ARBA" id="ARBA00022968"/>
    </source>
</evidence>
<comment type="caution">
    <text evidence="11">The sequence shown here is derived from an EMBL/GenBank/DDBJ whole genome shotgun (WGS) entry which is preliminary data.</text>
</comment>
<evidence type="ECO:0000256" key="9">
    <source>
        <dbReference type="ARBA" id="ARBA00023180"/>
    </source>
</evidence>
<dbReference type="AlphaFoldDB" id="A0A8J1UWE4"/>
<evidence type="ECO:0000256" key="7">
    <source>
        <dbReference type="ARBA" id="ARBA00022989"/>
    </source>
</evidence>
<evidence type="ECO:0000256" key="1">
    <source>
        <dbReference type="ARBA" id="ARBA00004606"/>
    </source>
</evidence>